<accession>A0A411PM01</accession>
<comment type="catalytic activity">
    <reaction evidence="6 15">
        <text>N-terminal L-arginyl-[protein] + L-leucyl-tRNA(Leu) = N-terminal L-leucyl-L-arginyl-[protein] + tRNA(Leu) + H(+)</text>
        <dbReference type="Rhea" id="RHEA:50416"/>
        <dbReference type="Rhea" id="RHEA-COMP:9613"/>
        <dbReference type="Rhea" id="RHEA-COMP:9622"/>
        <dbReference type="Rhea" id="RHEA-COMP:12672"/>
        <dbReference type="Rhea" id="RHEA-COMP:12673"/>
        <dbReference type="ChEBI" id="CHEBI:15378"/>
        <dbReference type="ChEBI" id="CHEBI:64719"/>
        <dbReference type="ChEBI" id="CHEBI:78442"/>
        <dbReference type="ChEBI" id="CHEBI:78494"/>
        <dbReference type="ChEBI" id="CHEBI:133044"/>
        <dbReference type="EC" id="2.3.2.6"/>
    </reaction>
</comment>
<evidence type="ECO:0000256" key="5">
    <source>
        <dbReference type="ARBA" id="ARBA00050607"/>
    </source>
</evidence>
<keyword evidence="3 15" id="KW-0808">Transferase</keyword>
<keyword evidence="2 15" id="KW-0963">Cytoplasm</keyword>
<evidence type="ECO:0000256" key="8">
    <source>
        <dbReference type="ARBA" id="ARBA00054043"/>
    </source>
</evidence>
<dbReference type="Proteomes" id="UP000291106">
    <property type="component" value="Chromosome"/>
</dbReference>
<name>A0A411PM01_9GAMM</name>
<evidence type="ECO:0000313" key="17">
    <source>
        <dbReference type="Proteomes" id="UP000291106"/>
    </source>
</evidence>
<dbReference type="HAMAP" id="MF_00688">
    <property type="entry name" value="Leu_Phe_trans"/>
    <property type="match status" value="1"/>
</dbReference>
<dbReference type="PANTHER" id="PTHR30098:SF2">
    <property type="entry name" value="LEUCYL_PHENYLALANYL-TRNA--PROTEIN TRANSFERASE"/>
    <property type="match status" value="1"/>
</dbReference>
<dbReference type="Gene3D" id="3.40.630.70">
    <property type="entry name" value="Leucyl/phenylalanyl-tRNA-protein transferase, C-terminal domain"/>
    <property type="match status" value="1"/>
</dbReference>
<comment type="function">
    <text evidence="8 15">Functions in the N-end rule pathway of protein degradation where it conjugates Leu, Phe and, less efficiently, Met from aminoacyl-tRNAs to the N-termini of proteins containing an N-terminal arginine or lysine.</text>
</comment>
<comment type="similarity">
    <text evidence="9 15">Belongs to the L/F-transferase family.</text>
</comment>
<evidence type="ECO:0000256" key="6">
    <source>
        <dbReference type="ARBA" id="ARBA00050652"/>
    </source>
</evidence>
<dbReference type="FunFam" id="3.40.630.70:FF:000001">
    <property type="entry name" value="Leucyl/phenylalanyl-tRNA--protein transferase"/>
    <property type="match status" value="1"/>
</dbReference>
<dbReference type="GO" id="GO:0008914">
    <property type="term" value="F:leucyl-tRNA--protein transferase activity"/>
    <property type="evidence" value="ECO:0007669"/>
    <property type="project" value="UniProtKB-UniRule"/>
</dbReference>
<proteinExistence type="inferred from homology"/>
<evidence type="ECO:0000256" key="2">
    <source>
        <dbReference type="ARBA" id="ARBA00022490"/>
    </source>
</evidence>
<evidence type="ECO:0000256" key="4">
    <source>
        <dbReference type="ARBA" id="ARBA00023315"/>
    </source>
</evidence>
<dbReference type="GO" id="GO:0005737">
    <property type="term" value="C:cytoplasm"/>
    <property type="evidence" value="ECO:0007669"/>
    <property type="project" value="UniProtKB-SubCell"/>
</dbReference>
<dbReference type="InterPro" id="IPR042203">
    <property type="entry name" value="Leu/Phe-tRNA_Trfase_C"/>
</dbReference>
<dbReference type="SUPFAM" id="SSF55729">
    <property type="entry name" value="Acyl-CoA N-acyltransferases (Nat)"/>
    <property type="match status" value="1"/>
</dbReference>
<dbReference type="InterPro" id="IPR004616">
    <property type="entry name" value="Leu/Phe-tRNA_Trfase"/>
</dbReference>
<dbReference type="GO" id="GO:0030163">
    <property type="term" value="P:protein catabolic process"/>
    <property type="evidence" value="ECO:0007669"/>
    <property type="project" value="UniProtKB-UniRule"/>
</dbReference>
<dbReference type="EMBL" id="CP036200">
    <property type="protein sequence ID" value="QBF84556.1"/>
    <property type="molecule type" value="Genomic_DNA"/>
</dbReference>
<comment type="catalytic activity">
    <reaction evidence="5 15">
        <text>L-phenylalanyl-tRNA(Phe) + an N-terminal L-alpha-aminoacyl-[protein] = an N-terminal L-phenylalanyl-L-alpha-aminoacyl-[protein] + tRNA(Phe)</text>
        <dbReference type="Rhea" id="RHEA:43632"/>
        <dbReference type="Rhea" id="RHEA-COMP:9668"/>
        <dbReference type="Rhea" id="RHEA-COMP:9699"/>
        <dbReference type="Rhea" id="RHEA-COMP:10636"/>
        <dbReference type="Rhea" id="RHEA-COMP:10637"/>
        <dbReference type="ChEBI" id="CHEBI:78442"/>
        <dbReference type="ChEBI" id="CHEBI:78531"/>
        <dbReference type="ChEBI" id="CHEBI:78597"/>
        <dbReference type="ChEBI" id="CHEBI:83561"/>
        <dbReference type="EC" id="2.3.2.6"/>
    </reaction>
</comment>
<dbReference type="OrthoDB" id="9790282at2"/>
<dbReference type="Gene3D" id="3.30.70.3550">
    <property type="entry name" value="Leucyl/phenylalanyl-tRNA-protein transferase, N-terminal domain"/>
    <property type="match status" value="1"/>
</dbReference>
<dbReference type="AlphaFoldDB" id="A0A411PM01"/>
<comment type="subcellular location">
    <subcellularLocation>
        <location evidence="1 15">Cytoplasm</location>
    </subcellularLocation>
</comment>
<evidence type="ECO:0000256" key="10">
    <source>
        <dbReference type="ARBA" id="ARBA00066767"/>
    </source>
</evidence>
<evidence type="ECO:0000256" key="1">
    <source>
        <dbReference type="ARBA" id="ARBA00004496"/>
    </source>
</evidence>
<gene>
    <name evidence="15" type="primary">aat</name>
    <name evidence="16" type="ORF">EXU30_19190</name>
</gene>
<evidence type="ECO:0000256" key="11">
    <source>
        <dbReference type="ARBA" id="ARBA00074372"/>
    </source>
</evidence>
<evidence type="ECO:0000256" key="12">
    <source>
        <dbReference type="ARBA" id="ARBA00077136"/>
    </source>
</evidence>
<evidence type="ECO:0000256" key="15">
    <source>
        <dbReference type="HAMAP-Rule" id="MF_00688"/>
    </source>
</evidence>
<comment type="catalytic activity">
    <reaction evidence="7 15">
        <text>N-terminal L-lysyl-[protein] + L-leucyl-tRNA(Leu) = N-terminal L-leucyl-L-lysyl-[protein] + tRNA(Leu) + H(+)</text>
        <dbReference type="Rhea" id="RHEA:12340"/>
        <dbReference type="Rhea" id="RHEA-COMP:9613"/>
        <dbReference type="Rhea" id="RHEA-COMP:9622"/>
        <dbReference type="Rhea" id="RHEA-COMP:12670"/>
        <dbReference type="Rhea" id="RHEA-COMP:12671"/>
        <dbReference type="ChEBI" id="CHEBI:15378"/>
        <dbReference type="ChEBI" id="CHEBI:65249"/>
        <dbReference type="ChEBI" id="CHEBI:78442"/>
        <dbReference type="ChEBI" id="CHEBI:78494"/>
        <dbReference type="ChEBI" id="CHEBI:133043"/>
        <dbReference type="EC" id="2.3.2.6"/>
    </reaction>
</comment>
<evidence type="ECO:0000256" key="9">
    <source>
        <dbReference type="ARBA" id="ARBA00061535"/>
    </source>
</evidence>
<dbReference type="PANTHER" id="PTHR30098">
    <property type="entry name" value="LEUCYL/PHENYLALANYL-TRNA--PROTEIN TRANSFERASE"/>
    <property type="match status" value="1"/>
</dbReference>
<evidence type="ECO:0000256" key="7">
    <source>
        <dbReference type="ARBA" id="ARBA00051538"/>
    </source>
</evidence>
<keyword evidence="17" id="KW-1185">Reference proteome</keyword>
<dbReference type="InterPro" id="IPR016181">
    <property type="entry name" value="Acyl_CoA_acyltransferase"/>
</dbReference>
<evidence type="ECO:0000313" key="16">
    <source>
        <dbReference type="EMBL" id="QBF84556.1"/>
    </source>
</evidence>
<dbReference type="InterPro" id="IPR042221">
    <property type="entry name" value="Leu/Phe-tRNA_Trfase_N"/>
</dbReference>
<dbReference type="EC" id="2.3.2.6" evidence="10 15"/>
<keyword evidence="4 15" id="KW-0012">Acyltransferase</keyword>
<evidence type="ECO:0000256" key="14">
    <source>
        <dbReference type="ARBA" id="ARBA00083640"/>
    </source>
</evidence>
<protein>
    <recommendedName>
        <fullName evidence="11 15">Leucyl/phenylalanyl-tRNA--protein transferase</fullName>
        <ecNumber evidence="10 15">2.3.2.6</ecNumber>
    </recommendedName>
    <alternativeName>
        <fullName evidence="12 15">L/F-transferase</fullName>
    </alternativeName>
    <alternativeName>
        <fullName evidence="13 15">Leucyltransferase</fullName>
    </alternativeName>
    <alternativeName>
        <fullName evidence="14 15">Phenyalanyltransferase</fullName>
    </alternativeName>
</protein>
<dbReference type="FunFam" id="3.30.70.3550:FF:000001">
    <property type="entry name" value="Leucyl/phenylalanyl-tRNA--protein transferase"/>
    <property type="match status" value="1"/>
</dbReference>
<sequence>MNALSYLNPFDDFPDPNLALSEPNGLLAVGGQLTPERLEQAYFNGIFPWFNVNDPILWWSPDPRAVFTPKPNAGSKSLIKYLKKQPWRYTINHAFEQVIEACAGPRQTQDGTWITKEIQLAYIKLHQLGHAHSVEVWSKDELIGGLYGINVGKVFCGESMFHHQTNASKAAFFALNRFLVEHDFKLIDAQIMNPHLQSLGAVDIPRVEFLAQLHELRHQTTDTSIWQAKELALEF</sequence>
<dbReference type="NCBIfam" id="TIGR00667">
    <property type="entry name" value="aat"/>
    <property type="match status" value="1"/>
</dbReference>
<evidence type="ECO:0000256" key="13">
    <source>
        <dbReference type="ARBA" id="ARBA00077165"/>
    </source>
</evidence>
<dbReference type="Pfam" id="PF03588">
    <property type="entry name" value="Leu_Phe_trans"/>
    <property type="match status" value="1"/>
</dbReference>
<organism evidence="16 17">
    <name type="scientific">Shewanella maritima</name>
    <dbReference type="NCBI Taxonomy" id="2520507"/>
    <lineage>
        <taxon>Bacteria</taxon>
        <taxon>Pseudomonadati</taxon>
        <taxon>Pseudomonadota</taxon>
        <taxon>Gammaproteobacteria</taxon>
        <taxon>Alteromonadales</taxon>
        <taxon>Shewanellaceae</taxon>
        <taxon>Shewanella</taxon>
    </lineage>
</organism>
<reference evidence="16 17" key="1">
    <citation type="submission" date="2019-02" db="EMBL/GenBank/DDBJ databases">
        <title>Shewanella sp. D4-2 isolated from Dokdo Island.</title>
        <authorList>
            <person name="Baek K."/>
        </authorList>
    </citation>
    <scope>NUCLEOTIDE SEQUENCE [LARGE SCALE GENOMIC DNA]</scope>
    <source>
        <strain evidence="16 17">D4-2</strain>
    </source>
</reference>
<evidence type="ECO:0000256" key="3">
    <source>
        <dbReference type="ARBA" id="ARBA00022679"/>
    </source>
</evidence>
<dbReference type="RefSeq" id="WP_130602783.1">
    <property type="nucleotide sequence ID" value="NZ_CP036200.1"/>
</dbReference>
<dbReference type="KEGG" id="smai:EXU30_19190"/>